<keyword evidence="2" id="KW-1185">Reference proteome</keyword>
<comment type="caution">
    <text evidence="1">The sequence shown here is derived from an EMBL/GenBank/DDBJ whole genome shotgun (WGS) entry which is preliminary data.</text>
</comment>
<dbReference type="AlphaFoldDB" id="A0AAW0BAA9"/>
<dbReference type="EMBL" id="JAYKXP010000144">
    <property type="protein sequence ID" value="KAK7022896.1"/>
    <property type="molecule type" value="Genomic_DNA"/>
</dbReference>
<accession>A0AAW0BAA9</accession>
<proteinExistence type="predicted"/>
<organism evidence="1 2">
    <name type="scientific">Paramarasmius palmivorus</name>
    <dbReference type="NCBI Taxonomy" id="297713"/>
    <lineage>
        <taxon>Eukaryota</taxon>
        <taxon>Fungi</taxon>
        <taxon>Dikarya</taxon>
        <taxon>Basidiomycota</taxon>
        <taxon>Agaricomycotina</taxon>
        <taxon>Agaricomycetes</taxon>
        <taxon>Agaricomycetidae</taxon>
        <taxon>Agaricales</taxon>
        <taxon>Marasmiineae</taxon>
        <taxon>Marasmiaceae</taxon>
        <taxon>Paramarasmius</taxon>
    </lineage>
</organism>
<evidence type="ECO:0000313" key="2">
    <source>
        <dbReference type="Proteomes" id="UP001383192"/>
    </source>
</evidence>
<dbReference type="Proteomes" id="UP001383192">
    <property type="component" value="Unassembled WGS sequence"/>
</dbReference>
<sequence>MAWTGRMFRLIVADPEEISEGTLAALEDIQASKEQDVPKVFIRFLNQRTLRLAGMSELEANTTRMYIKMIGKFFDKQRRLYTPFLTGKGIHAYVHYLNTLVSRRKPLESVSDGSEKFTIFYRCCCNIGDMLASWLNGPLWICEAMDAGLINSLFHAERFHRHTPPNILEPKLDVSFCLILKQIALYMVYPAVLRRFLRLKKKIVESGLEEKKLEWPTDLRAFWDLAGERATGLEEIRRTYEPSHASGIDTHSTISVREKRNLKIQTPLIDISCARLVALSCIARENALENAGRLNTGRNVQRSLSRREKVHLLQQRLTLASSA</sequence>
<gene>
    <name evidence="1" type="ORF">VNI00_016883</name>
</gene>
<evidence type="ECO:0000313" key="1">
    <source>
        <dbReference type="EMBL" id="KAK7022896.1"/>
    </source>
</evidence>
<name>A0AAW0BAA9_9AGAR</name>
<reference evidence="1 2" key="1">
    <citation type="submission" date="2024-01" db="EMBL/GenBank/DDBJ databases">
        <title>A draft genome for a cacao thread blight-causing isolate of Paramarasmius palmivorus.</title>
        <authorList>
            <person name="Baruah I.K."/>
            <person name="Bukari Y."/>
            <person name="Amoako-Attah I."/>
            <person name="Meinhardt L.W."/>
            <person name="Bailey B.A."/>
            <person name="Cohen S.P."/>
        </authorList>
    </citation>
    <scope>NUCLEOTIDE SEQUENCE [LARGE SCALE GENOMIC DNA]</scope>
    <source>
        <strain evidence="1 2">GH-12</strain>
    </source>
</reference>
<protein>
    <submittedName>
        <fullName evidence="1">Uncharacterized protein</fullName>
    </submittedName>
</protein>